<comment type="similarity">
    <text evidence="1 6">Belongs to the V-ATPase V0D/AC39 subunit family.</text>
</comment>
<comment type="subunit">
    <text evidence="6">Has multiple subunits with at least A(3), B(3), C, D, E, F, H, I and proteolipid K(x).</text>
</comment>
<dbReference type="RefSeq" id="WP_013683011.1">
    <property type="nucleotide sequence ID" value="NC_015320.1"/>
</dbReference>
<evidence type="ECO:0000256" key="2">
    <source>
        <dbReference type="ARBA" id="ARBA00022448"/>
    </source>
</evidence>
<dbReference type="STRING" id="693661.Arcve_0302"/>
<dbReference type="NCBIfam" id="NF002268">
    <property type="entry name" value="PRK01198.1-4"/>
    <property type="match status" value="1"/>
</dbReference>
<dbReference type="Proteomes" id="UP000008136">
    <property type="component" value="Chromosome"/>
</dbReference>
<evidence type="ECO:0000256" key="5">
    <source>
        <dbReference type="ARBA" id="ARBA00023310"/>
    </source>
</evidence>
<keyword evidence="8" id="KW-1185">Reference proteome</keyword>
<evidence type="ECO:0000256" key="1">
    <source>
        <dbReference type="ARBA" id="ARBA00006709"/>
    </source>
</evidence>
<keyword evidence="3 6" id="KW-0375">Hydrogen ion transport</keyword>
<keyword evidence="2 6" id="KW-0813">Transport</keyword>
<dbReference type="InterPro" id="IPR044911">
    <property type="entry name" value="V-type_ATPase_csu/dsu_dom_3"/>
</dbReference>
<dbReference type="Gene3D" id="1.20.1690.10">
    <property type="entry name" value="V-type ATP synthase subunit C domain"/>
    <property type="match status" value="2"/>
</dbReference>
<evidence type="ECO:0000313" key="7">
    <source>
        <dbReference type="EMBL" id="AEA46336.1"/>
    </source>
</evidence>
<dbReference type="HAMAP" id="MF_00314">
    <property type="entry name" value="ATP_synth_C_arch"/>
    <property type="match status" value="1"/>
</dbReference>
<dbReference type="eggNOG" id="arCOG02459">
    <property type="taxonomic scope" value="Archaea"/>
</dbReference>
<proteinExistence type="inferred from homology"/>
<evidence type="ECO:0000256" key="4">
    <source>
        <dbReference type="ARBA" id="ARBA00023065"/>
    </source>
</evidence>
<dbReference type="GO" id="GO:0005524">
    <property type="term" value="F:ATP binding"/>
    <property type="evidence" value="ECO:0007669"/>
    <property type="project" value="UniProtKB-UniRule"/>
</dbReference>
<dbReference type="EMBL" id="CP002588">
    <property type="protein sequence ID" value="AEA46336.1"/>
    <property type="molecule type" value="Genomic_DNA"/>
</dbReference>
<keyword evidence="6" id="KW-0472">Membrane</keyword>
<dbReference type="GO" id="GO:0046933">
    <property type="term" value="F:proton-transporting ATP synthase activity, rotational mechanism"/>
    <property type="evidence" value="ECO:0007669"/>
    <property type="project" value="UniProtKB-UniRule"/>
</dbReference>
<dbReference type="Pfam" id="PF01992">
    <property type="entry name" value="vATP-synt_AC39"/>
    <property type="match status" value="1"/>
</dbReference>
<comment type="function">
    <text evidence="6">Component of the A-type ATP synthase that produces ATP from ADP in the presence of a proton gradient across the membrane.</text>
</comment>
<keyword evidence="4 6" id="KW-0406">Ion transport</keyword>
<dbReference type="InterPro" id="IPR036079">
    <property type="entry name" value="ATPase_csu/dsu_sf"/>
</dbReference>
<dbReference type="AlphaFoldDB" id="F2KP28"/>
<dbReference type="GeneID" id="10393396"/>
<dbReference type="KEGG" id="ave:Arcve_0302"/>
<organism evidence="7 8">
    <name type="scientific">Archaeoglobus veneficus (strain DSM 11195 / SNP6)</name>
    <dbReference type="NCBI Taxonomy" id="693661"/>
    <lineage>
        <taxon>Archaea</taxon>
        <taxon>Methanobacteriati</taxon>
        <taxon>Methanobacteriota</taxon>
        <taxon>Archaeoglobi</taxon>
        <taxon>Archaeoglobales</taxon>
        <taxon>Archaeoglobaceae</taxon>
        <taxon>Archaeoglobus</taxon>
    </lineage>
</organism>
<dbReference type="GO" id="GO:0046961">
    <property type="term" value="F:proton-transporting ATPase activity, rotational mechanism"/>
    <property type="evidence" value="ECO:0007669"/>
    <property type="project" value="InterPro"/>
</dbReference>
<evidence type="ECO:0000256" key="3">
    <source>
        <dbReference type="ARBA" id="ARBA00022781"/>
    </source>
</evidence>
<keyword evidence="6" id="KW-1003">Cell membrane</keyword>
<evidence type="ECO:0000313" key="8">
    <source>
        <dbReference type="Proteomes" id="UP000008136"/>
    </source>
</evidence>
<keyword evidence="5 6" id="KW-0066">ATP synthesis</keyword>
<name>F2KP28_ARCVS</name>
<dbReference type="InterPro" id="IPR050873">
    <property type="entry name" value="V-ATPase_V0D/AC39_subunit"/>
</dbReference>
<dbReference type="PANTHER" id="PTHR38682:SF1">
    <property type="entry name" value="V-TYPE ATP SYNTHASE SUBUNIT C"/>
    <property type="match status" value="1"/>
</dbReference>
<dbReference type="GO" id="GO:0042777">
    <property type="term" value="P:proton motive force-driven plasma membrane ATP synthesis"/>
    <property type="evidence" value="ECO:0007669"/>
    <property type="project" value="UniProtKB-UniRule"/>
</dbReference>
<dbReference type="HOGENOM" id="CLU_059311_0_1_2"/>
<dbReference type="InterPro" id="IPR014272">
    <property type="entry name" value="ATPase_V0-cplx_csu"/>
</dbReference>
<dbReference type="OrthoDB" id="4272at2157"/>
<accession>F2KP28</accession>
<dbReference type="InterPro" id="IPR002843">
    <property type="entry name" value="ATPase_V0-cplx_csu/dsu"/>
</dbReference>
<dbReference type="InterPro" id="IPR035067">
    <property type="entry name" value="V-type_ATPase_csu/dsu"/>
</dbReference>
<protein>
    <recommendedName>
        <fullName evidence="6">A-type ATP synthase subunit C</fullName>
    </recommendedName>
</protein>
<gene>
    <name evidence="6" type="primary">atpC</name>
    <name evidence="7" type="ordered locus">Arcve_0302</name>
</gene>
<reference evidence="7 8" key="1">
    <citation type="submission" date="2011-03" db="EMBL/GenBank/DDBJ databases">
        <title>The complete genome of Archaeoglobus veneficus SNP6.</title>
        <authorList>
            <consortium name="US DOE Joint Genome Institute (JGI-PGF)"/>
            <person name="Lucas S."/>
            <person name="Copeland A."/>
            <person name="Lapidus A."/>
            <person name="Bruce D."/>
            <person name="Goodwin L."/>
            <person name="Pitluck S."/>
            <person name="Kyrpides N."/>
            <person name="Mavromatis K."/>
            <person name="Pagani I."/>
            <person name="Ivanova N."/>
            <person name="Mikhailova N."/>
            <person name="Lu M."/>
            <person name="Detter J.C."/>
            <person name="Tapia R."/>
            <person name="Han C."/>
            <person name="Land M."/>
            <person name="Hauser L."/>
            <person name="Markowitz V."/>
            <person name="Cheng J.-F."/>
            <person name="Hugenholtz P."/>
            <person name="Woyke T."/>
            <person name="Wu D."/>
            <person name="Spring S."/>
            <person name="Brambilla E."/>
            <person name="Klenk H.-P."/>
            <person name="Eisen J.A."/>
        </authorList>
    </citation>
    <scope>NUCLEOTIDE SEQUENCE [LARGE SCALE GENOMIC DNA]</scope>
    <source>
        <strain>SNP6</strain>
    </source>
</reference>
<dbReference type="PANTHER" id="PTHR38682">
    <property type="entry name" value="V-TYPE ATP SYNTHASE SUBUNIT C"/>
    <property type="match status" value="1"/>
</dbReference>
<dbReference type="Gene3D" id="1.10.132.50">
    <property type="entry name" value="ATP synthase (C/AC39) subunit, domain 3"/>
    <property type="match status" value="1"/>
</dbReference>
<dbReference type="GO" id="GO:0033179">
    <property type="term" value="C:proton-transporting V-type ATPase, V0 domain"/>
    <property type="evidence" value="ECO:0007669"/>
    <property type="project" value="InterPro"/>
</dbReference>
<sequence length="337" mass="39765">MLIGKNAQWAYIVARVRVMKRSLIPQEEFRKLLNMDFNEIVRYLEETEYKKEIDELSYKYTGPRLLDYALSLHLFRKYKRILDVSFGTAKELILEYLKRWDVWNIINILRGKLAGVSPEEIEETLVPVGEFSYDFYKSLVLKEVDEIVKAFDRTPYYEVLSKVGQVPLSEIEDELYKIYYSKIVGMRPAEQALKLFVDFIRREIDLKNIKTILRLKMDDVPTENILTRIIPGGYQLNVDEARKLAAMPLDELVKSLEGYWFWKDIEIEDSFSRVEIKLDSMWMKEVASRANHYPLSILPVLHYMCLKKLEADNLRVIGWGKWEGLPNEAIEEQLVMV</sequence>
<evidence type="ECO:0000256" key="6">
    <source>
        <dbReference type="HAMAP-Rule" id="MF_00314"/>
    </source>
</evidence>
<dbReference type="SUPFAM" id="SSF103486">
    <property type="entry name" value="V-type ATP synthase subunit C"/>
    <property type="match status" value="1"/>
</dbReference>
<comment type="subcellular location">
    <subcellularLocation>
        <location evidence="6">Cell membrane</location>
        <topology evidence="6">Peripheral membrane protein</topology>
    </subcellularLocation>
</comment>
<dbReference type="NCBIfam" id="TIGR02923">
    <property type="entry name" value="AhaC"/>
    <property type="match status" value="1"/>
</dbReference>
<dbReference type="GO" id="GO:0005886">
    <property type="term" value="C:plasma membrane"/>
    <property type="evidence" value="ECO:0007669"/>
    <property type="project" value="UniProtKB-SubCell"/>
</dbReference>